<evidence type="ECO:0000256" key="6">
    <source>
        <dbReference type="ARBA" id="ARBA00022553"/>
    </source>
</evidence>
<evidence type="ECO:0000259" key="11">
    <source>
        <dbReference type="Pfam" id="PF02879"/>
    </source>
</evidence>
<dbReference type="GO" id="GO:0046872">
    <property type="term" value="F:metal ion binding"/>
    <property type="evidence" value="ECO:0007669"/>
    <property type="project" value="UniProtKB-KW"/>
</dbReference>
<dbReference type="InterPro" id="IPR005846">
    <property type="entry name" value="A-D-PHexomutase_a/b/a-III"/>
</dbReference>
<dbReference type="InterPro" id="IPR016055">
    <property type="entry name" value="A-D-PHexomutase_a/b/a-I/II/III"/>
</dbReference>
<dbReference type="Gene3D" id="3.40.120.10">
    <property type="entry name" value="Alpha-D-Glucose-1,6-Bisphosphate, subunit A, domain 3"/>
    <property type="match status" value="3"/>
</dbReference>
<sequence length="556" mass="61332">MSLTTFNDQRTLFKAYDIRGERQLFTTEFMTALSHALARHFVEHGNASQVVIGFDARHHSETLAKYMASSFEAHGCEVIWLGLVTTPLMAFWANQYQGHGVIATASHSEPHINGLKWLLNSQSPSSEQIQQLYQQLLSDPSIYSDKIADKTSATPKPNQPLPRQITLSRQEVLTPYINKAVEALDSINKSRFKVITSAHQPNTESVGSALKIVIDCLNGSTGLFAKEFYQAHPSLCSEVIILNANVDGDFPKGNPDPMEYNRLHELSAAVLQHKADLGLSFDGDGDRLMVVDSRGQPLVADHLLYLLSRVAIEDHFASNTCSHPDSCTPTVIFDVKCSHHLPALINQAGAQAQMSKTGSSILRRTLQARQDSTDSHSLFAGELSGHFIFNDGHFLLHDDAMYAGLRLLNWLHLQPMNLAEIIDTLPQMVSTPDVYLPLADYSYSVSQDTTCPDLEQGSQPILNKLSALCQKLQTGIKDLPPSLPADARLTCIDGLRLDFSYGFGIIRSSNTSNSLTVRFAGNSLSDLTQIQGYFVHLCQSINEDLANQVANIQVNQ</sequence>
<name>A0A379LHU4_9GAMM</name>
<comment type="pathway">
    <text evidence="3">Nucleotide-sugar biosynthesis; GDP-alpha-D-mannose biosynthesis; alpha-D-mannose 1-phosphate from D-fructose 6-phosphate: step 2/2.</text>
</comment>
<dbReference type="STRING" id="1123034.GCA_000685805_02231"/>
<dbReference type="InterPro" id="IPR005845">
    <property type="entry name" value="A-D-PHexomutase_a/b/a-II"/>
</dbReference>
<proteinExistence type="inferred from homology"/>
<accession>A0A379LHU4</accession>
<dbReference type="InterPro" id="IPR005844">
    <property type="entry name" value="A-D-PHexomutase_a/b/a-I"/>
</dbReference>
<keyword evidence="6" id="KW-0597">Phosphoprotein</keyword>
<dbReference type="EMBL" id="UGVC01000001">
    <property type="protein sequence ID" value="SUD90170.1"/>
    <property type="molecule type" value="Genomic_DNA"/>
</dbReference>
<dbReference type="PRINTS" id="PR00509">
    <property type="entry name" value="PGMPMM"/>
</dbReference>
<dbReference type="AlphaFoldDB" id="A0A379LHU4"/>
<dbReference type="SUPFAM" id="SSF53738">
    <property type="entry name" value="Phosphoglucomutase, first 3 domains"/>
    <property type="match status" value="3"/>
</dbReference>
<dbReference type="EC" id="5.4.2.8" evidence="5"/>
<evidence type="ECO:0000256" key="1">
    <source>
        <dbReference type="ARBA" id="ARBA00000586"/>
    </source>
</evidence>
<evidence type="ECO:0000256" key="4">
    <source>
        <dbReference type="ARBA" id="ARBA00010231"/>
    </source>
</evidence>
<comment type="cofactor">
    <cofactor evidence="2">
        <name>Mg(2+)</name>
        <dbReference type="ChEBI" id="CHEBI:18420"/>
    </cofactor>
</comment>
<keyword evidence="8" id="KW-0460">Magnesium</keyword>
<protein>
    <recommendedName>
        <fullName evidence="5">phosphomannomutase</fullName>
        <ecNumber evidence="5">5.4.2.8</ecNumber>
    </recommendedName>
</protein>
<dbReference type="Pfam" id="PF02880">
    <property type="entry name" value="PGM_PMM_III"/>
    <property type="match status" value="1"/>
</dbReference>
<evidence type="ECO:0000313" key="13">
    <source>
        <dbReference type="EMBL" id="SUD90170.1"/>
    </source>
</evidence>
<evidence type="ECO:0000256" key="8">
    <source>
        <dbReference type="ARBA" id="ARBA00022842"/>
    </source>
</evidence>
<dbReference type="Gene3D" id="3.30.310.50">
    <property type="entry name" value="Alpha-D-phosphohexomutase, C-terminal domain"/>
    <property type="match status" value="1"/>
</dbReference>
<dbReference type="InterPro" id="IPR005841">
    <property type="entry name" value="Alpha-D-phosphohexomutase_SF"/>
</dbReference>
<keyword evidence="14" id="KW-1185">Reference proteome</keyword>
<evidence type="ECO:0000259" key="10">
    <source>
        <dbReference type="Pfam" id="PF02878"/>
    </source>
</evidence>
<dbReference type="InterPro" id="IPR036900">
    <property type="entry name" value="A-D-PHexomutase_C_sf"/>
</dbReference>
<organism evidence="13 14">
    <name type="scientific">Psychrobacter phenylpyruvicus</name>
    <dbReference type="NCBI Taxonomy" id="29432"/>
    <lineage>
        <taxon>Bacteria</taxon>
        <taxon>Pseudomonadati</taxon>
        <taxon>Pseudomonadota</taxon>
        <taxon>Gammaproteobacteria</taxon>
        <taxon>Moraxellales</taxon>
        <taxon>Moraxellaceae</taxon>
        <taxon>Psychrobacter</taxon>
    </lineage>
</organism>
<dbReference type="GO" id="GO:0005975">
    <property type="term" value="P:carbohydrate metabolic process"/>
    <property type="evidence" value="ECO:0007669"/>
    <property type="project" value="InterPro"/>
</dbReference>
<comment type="catalytic activity">
    <reaction evidence="1">
        <text>alpha-D-mannose 1-phosphate = D-mannose 6-phosphate</text>
        <dbReference type="Rhea" id="RHEA:11140"/>
        <dbReference type="ChEBI" id="CHEBI:58409"/>
        <dbReference type="ChEBI" id="CHEBI:58735"/>
        <dbReference type="EC" id="5.4.2.8"/>
    </reaction>
</comment>
<evidence type="ECO:0000256" key="3">
    <source>
        <dbReference type="ARBA" id="ARBA00004699"/>
    </source>
</evidence>
<evidence type="ECO:0000259" key="12">
    <source>
        <dbReference type="Pfam" id="PF02880"/>
    </source>
</evidence>
<dbReference type="GO" id="GO:0004615">
    <property type="term" value="F:phosphomannomutase activity"/>
    <property type="evidence" value="ECO:0007669"/>
    <property type="project" value="UniProtKB-EC"/>
</dbReference>
<dbReference type="PANTHER" id="PTHR43771">
    <property type="entry name" value="PHOSPHOMANNOMUTASE"/>
    <property type="match status" value="1"/>
</dbReference>
<dbReference type="SUPFAM" id="SSF55957">
    <property type="entry name" value="Phosphoglucomutase, C-terminal domain"/>
    <property type="match status" value="1"/>
</dbReference>
<feature type="domain" description="Alpha-D-phosphohexomutase alpha/beta/alpha" evidence="12">
    <location>
        <begin position="320"/>
        <end position="427"/>
    </location>
</feature>
<comment type="similarity">
    <text evidence="4">Belongs to the phosphohexose mutase family.</text>
</comment>
<dbReference type="PANTHER" id="PTHR43771:SF2">
    <property type="entry name" value="PHOSPHOMANNOMUTASE_PHOSPHOGLUCOMUTASE"/>
    <property type="match status" value="1"/>
</dbReference>
<evidence type="ECO:0000256" key="5">
    <source>
        <dbReference type="ARBA" id="ARBA00012730"/>
    </source>
</evidence>
<gene>
    <name evidence="13" type="primary">algC_1</name>
    <name evidence="13" type="ORF">NCTC10526_00489</name>
</gene>
<dbReference type="Proteomes" id="UP000254123">
    <property type="component" value="Unassembled WGS sequence"/>
</dbReference>
<keyword evidence="7" id="KW-0479">Metal-binding</keyword>
<dbReference type="Pfam" id="PF02878">
    <property type="entry name" value="PGM_PMM_I"/>
    <property type="match status" value="1"/>
</dbReference>
<evidence type="ECO:0000313" key="14">
    <source>
        <dbReference type="Proteomes" id="UP000254123"/>
    </source>
</evidence>
<evidence type="ECO:0000256" key="2">
    <source>
        <dbReference type="ARBA" id="ARBA00001946"/>
    </source>
</evidence>
<feature type="domain" description="Alpha-D-phosphohexomutase alpha/beta/alpha" evidence="10">
    <location>
        <begin position="11"/>
        <end position="136"/>
    </location>
</feature>
<reference evidence="13 14" key="1">
    <citation type="submission" date="2018-06" db="EMBL/GenBank/DDBJ databases">
        <authorList>
            <consortium name="Pathogen Informatics"/>
            <person name="Doyle S."/>
        </authorList>
    </citation>
    <scope>NUCLEOTIDE SEQUENCE [LARGE SCALE GENOMIC DNA]</scope>
    <source>
        <strain evidence="13 14">NCTC10526</strain>
    </source>
</reference>
<evidence type="ECO:0000256" key="7">
    <source>
        <dbReference type="ARBA" id="ARBA00022723"/>
    </source>
</evidence>
<evidence type="ECO:0000256" key="9">
    <source>
        <dbReference type="ARBA" id="ARBA00023235"/>
    </source>
</evidence>
<dbReference type="CDD" id="cd03089">
    <property type="entry name" value="PMM_PGM"/>
    <property type="match status" value="1"/>
</dbReference>
<dbReference type="RefSeq" id="WP_028859684.1">
    <property type="nucleotide sequence ID" value="NZ_CAJHAQ010000001.1"/>
</dbReference>
<keyword evidence="9 13" id="KW-0413">Isomerase</keyword>
<feature type="domain" description="Alpha-D-phosphohexomutase alpha/beta/alpha" evidence="11">
    <location>
        <begin position="203"/>
        <end position="295"/>
    </location>
</feature>
<dbReference type="Pfam" id="PF02879">
    <property type="entry name" value="PGM_PMM_II"/>
    <property type="match status" value="1"/>
</dbReference>